<evidence type="ECO:0000313" key="3">
    <source>
        <dbReference type="Proteomes" id="UP001242480"/>
    </source>
</evidence>
<keyword evidence="3" id="KW-1185">Reference proteome</keyword>
<dbReference type="RefSeq" id="WP_307272273.1">
    <property type="nucleotide sequence ID" value="NZ_JAUSVX010000003.1"/>
</dbReference>
<evidence type="ECO:0008006" key="4">
    <source>
        <dbReference type="Google" id="ProtNLM"/>
    </source>
</evidence>
<evidence type="ECO:0000313" key="2">
    <source>
        <dbReference type="EMBL" id="MDQ0469509.1"/>
    </source>
</evidence>
<accession>A0ABU0J5H4</accession>
<feature type="signal peptide" evidence="1">
    <location>
        <begin position="1"/>
        <end position="19"/>
    </location>
</feature>
<keyword evidence="1" id="KW-0732">Signal</keyword>
<organism evidence="2 3">
    <name type="scientific">Labrys wisconsinensis</name>
    <dbReference type="NCBI Taxonomy" id="425677"/>
    <lineage>
        <taxon>Bacteria</taxon>
        <taxon>Pseudomonadati</taxon>
        <taxon>Pseudomonadota</taxon>
        <taxon>Alphaproteobacteria</taxon>
        <taxon>Hyphomicrobiales</taxon>
        <taxon>Xanthobacteraceae</taxon>
        <taxon>Labrys</taxon>
    </lineage>
</organism>
<feature type="chain" id="PRO_5046470754" description="DUF995 domain-containing protein" evidence="1">
    <location>
        <begin position="20"/>
        <end position="151"/>
    </location>
</feature>
<sequence>MRAVLFACAASLLVTQALGAGLPKRAKPFSAADVTAIYAGNTIEWGHGAGFLAADGKLTAYWTKPGEEGYAAGTWTVSGNEFCYSASWVNAAKRFDESFCWKLYHVGKKTFYQETRATDGRTLTVTAQGPRIVAGDKATTQAEAMKAKIGQ</sequence>
<dbReference type="Pfam" id="PF06191">
    <property type="entry name" value="DUF995"/>
    <property type="match status" value="1"/>
</dbReference>
<evidence type="ECO:0000256" key="1">
    <source>
        <dbReference type="SAM" id="SignalP"/>
    </source>
</evidence>
<name>A0ABU0J5H4_9HYPH</name>
<comment type="caution">
    <text evidence="2">The sequence shown here is derived from an EMBL/GenBank/DDBJ whole genome shotgun (WGS) entry which is preliminary data.</text>
</comment>
<gene>
    <name evidence="2" type="ORF">QO011_002520</name>
</gene>
<reference evidence="2 3" key="1">
    <citation type="submission" date="2023-07" db="EMBL/GenBank/DDBJ databases">
        <title>Genomic Encyclopedia of Type Strains, Phase IV (KMG-IV): sequencing the most valuable type-strain genomes for metagenomic binning, comparative biology and taxonomic classification.</title>
        <authorList>
            <person name="Goeker M."/>
        </authorList>
    </citation>
    <scope>NUCLEOTIDE SEQUENCE [LARGE SCALE GENOMIC DNA]</scope>
    <source>
        <strain evidence="2 3">DSM 19619</strain>
    </source>
</reference>
<dbReference type="InterPro" id="IPR009337">
    <property type="entry name" value="DUF995"/>
</dbReference>
<proteinExistence type="predicted"/>
<dbReference type="EMBL" id="JAUSVX010000003">
    <property type="protein sequence ID" value="MDQ0469509.1"/>
    <property type="molecule type" value="Genomic_DNA"/>
</dbReference>
<dbReference type="Proteomes" id="UP001242480">
    <property type="component" value="Unassembled WGS sequence"/>
</dbReference>
<protein>
    <recommendedName>
        <fullName evidence="4">DUF995 domain-containing protein</fullName>
    </recommendedName>
</protein>